<dbReference type="AlphaFoldDB" id="A0A5C3L676"/>
<feature type="transmembrane region" description="Helical" evidence="1">
    <location>
        <begin position="118"/>
        <end position="136"/>
    </location>
</feature>
<gene>
    <name evidence="2" type="ORF">FA15DRAFT_685307</name>
</gene>
<dbReference type="EMBL" id="ML210155">
    <property type="protein sequence ID" value="TFK28529.1"/>
    <property type="molecule type" value="Genomic_DNA"/>
</dbReference>
<keyword evidence="3" id="KW-1185">Reference proteome</keyword>
<organism evidence="2 3">
    <name type="scientific">Coprinopsis marcescibilis</name>
    <name type="common">Agaric fungus</name>
    <name type="synonym">Psathyrella marcescibilis</name>
    <dbReference type="NCBI Taxonomy" id="230819"/>
    <lineage>
        <taxon>Eukaryota</taxon>
        <taxon>Fungi</taxon>
        <taxon>Dikarya</taxon>
        <taxon>Basidiomycota</taxon>
        <taxon>Agaricomycotina</taxon>
        <taxon>Agaricomycetes</taxon>
        <taxon>Agaricomycetidae</taxon>
        <taxon>Agaricales</taxon>
        <taxon>Agaricineae</taxon>
        <taxon>Psathyrellaceae</taxon>
        <taxon>Coprinopsis</taxon>
    </lineage>
</organism>
<evidence type="ECO:0000313" key="2">
    <source>
        <dbReference type="EMBL" id="TFK28529.1"/>
    </source>
</evidence>
<evidence type="ECO:0000313" key="3">
    <source>
        <dbReference type="Proteomes" id="UP000307440"/>
    </source>
</evidence>
<feature type="transmembrane region" description="Helical" evidence="1">
    <location>
        <begin position="148"/>
        <end position="170"/>
    </location>
</feature>
<feature type="transmembrane region" description="Helical" evidence="1">
    <location>
        <begin position="230"/>
        <end position="254"/>
    </location>
</feature>
<keyword evidence="1" id="KW-0472">Membrane</keyword>
<feature type="transmembrane region" description="Helical" evidence="1">
    <location>
        <begin position="190"/>
        <end position="209"/>
    </location>
</feature>
<accession>A0A5C3L676</accession>
<keyword evidence="1" id="KW-0812">Transmembrane</keyword>
<reference evidence="2 3" key="1">
    <citation type="journal article" date="2019" name="Nat. Ecol. Evol.">
        <title>Megaphylogeny resolves global patterns of mushroom evolution.</title>
        <authorList>
            <person name="Varga T."/>
            <person name="Krizsan K."/>
            <person name="Foldi C."/>
            <person name="Dima B."/>
            <person name="Sanchez-Garcia M."/>
            <person name="Sanchez-Ramirez S."/>
            <person name="Szollosi G.J."/>
            <person name="Szarkandi J.G."/>
            <person name="Papp V."/>
            <person name="Albert L."/>
            <person name="Andreopoulos W."/>
            <person name="Angelini C."/>
            <person name="Antonin V."/>
            <person name="Barry K.W."/>
            <person name="Bougher N.L."/>
            <person name="Buchanan P."/>
            <person name="Buyck B."/>
            <person name="Bense V."/>
            <person name="Catcheside P."/>
            <person name="Chovatia M."/>
            <person name="Cooper J."/>
            <person name="Damon W."/>
            <person name="Desjardin D."/>
            <person name="Finy P."/>
            <person name="Geml J."/>
            <person name="Haridas S."/>
            <person name="Hughes K."/>
            <person name="Justo A."/>
            <person name="Karasinski D."/>
            <person name="Kautmanova I."/>
            <person name="Kiss B."/>
            <person name="Kocsube S."/>
            <person name="Kotiranta H."/>
            <person name="LaButti K.M."/>
            <person name="Lechner B.E."/>
            <person name="Liimatainen K."/>
            <person name="Lipzen A."/>
            <person name="Lukacs Z."/>
            <person name="Mihaltcheva S."/>
            <person name="Morgado L.N."/>
            <person name="Niskanen T."/>
            <person name="Noordeloos M.E."/>
            <person name="Ohm R.A."/>
            <person name="Ortiz-Santana B."/>
            <person name="Ovrebo C."/>
            <person name="Racz N."/>
            <person name="Riley R."/>
            <person name="Savchenko A."/>
            <person name="Shiryaev A."/>
            <person name="Soop K."/>
            <person name="Spirin V."/>
            <person name="Szebenyi C."/>
            <person name="Tomsovsky M."/>
            <person name="Tulloss R.E."/>
            <person name="Uehling J."/>
            <person name="Grigoriev I.V."/>
            <person name="Vagvolgyi C."/>
            <person name="Papp T."/>
            <person name="Martin F.M."/>
            <person name="Miettinen O."/>
            <person name="Hibbett D.S."/>
            <person name="Nagy L.G."/>
        </authorList>
    </citation>
    <scope>NUCLEOTIDE SEQUENCE [LARGE SCALE GENOMIC DNA]</scope>
    <source>
        <strain evidence="2 3">CBS 121175</strain>
    </source>
</reference>
<dbReference type="Proteomes" id="UP000307440">
    <property type="component" value="Unassembled WGS sequence"/>
</dbReference>
<feature type="transmembrane region" description="Helical" evidence="1">
    <location>
        <begin position="27"/>
        <end position="51"/>
    </location>
</feature>
<protein>
    <submittedName>
        <fullName evidence="2">Uncharacterized protein</fullName>
    </submittedName>
</protein>
<feature type="transmembrane region" description="Helical" evidence="1">
    <location>
        <begin position="63"/>
        <end position="88"/>
    </location>
</feature>
<dbReference type="OrthoDB" id="3346544at2759"/>
<keyword evidence="1" id="KW-1133">Transmembrane helix</keyword>
<evidence type="ECO:0000256" key="1">
    <source>
        <dbReference type="SAM" id="Phobius"/>
    </source>
</evidence>
<feature type="transmembrane region" description="Helical" evidence="1">
    <location>
        <begin position="260"/>
        <end position="280"/>
    </location>
</feature>
<name>A0A5C3L676_COPMA</name>
<sequence length="355" mass="40668">MSDAAVPPPMDPATLAALEELNKTYQVYFLAAFWVEAVVYGIYLSLFISAIRIMTKKRSLDHFASRVFLSGIIIMFILISIHNASIIYKMIRAYALFIGTPPNLPVVYFQDFIKWDNFAHPVILALLTWLGDYLVIYRCFLIWRRNYYVILLPAFLLLVSLGTTSVNLYWFQHPDSIPFDTMTHFLNVIFPVNLIQNILTTGLIAFKVWKQHRETRASGLMLGSNIDLITVLRIVVESALIYTVEMFVMIIMFYRAHPGLVIVQHLLTPSIGIVFVLIAVRAHVAKSESVARNAYPSNSMYPSWMSGDREEGGRRPPMPIITTVTEQHHLEDMSPTKLRTELSDSYRKSAMFSRY</sequence>
<proteinExistence type="predicted"/>